<dbReference type="EMBL" id="LTDM01000014">
    <property type="protein sequence ID" value="OLS02927.1"/>
    <property type="molecule type" value="Genomic_DNA"/>
</dbReference>
<comment type="similarity">
    <text evidence="1">Belongs to the bacterial solute-binding protein 1 family.</text>
</comment>
<dbReference type="PANTHER" id="PTHR30061:SF50">
    <property type="entry name" value="MALTOSE_MALTODEXTRIN-BINDING PERIPLASMIC PROTEIN"/>
    <property type="match status" value="1"/>
</dbReference>
<feature type="signal peptide" evidence="4">
    <location>
        <begin position="1"/>
        <end position="22"/>
    </location>
</feature>
<dbReference type="Gene3D" id="3.40.190.10">
    <property type="entry name" value="Periplasmic binding protein-like II"/>
    <property type="match status" value="2"/>
</dbReference>
<sequence>MKKKLSLLLGLALMVTTLVACAPKETDDGAGDGKSQSGDLDKVKATISVQVEKDWRDYYEAAAERVKVEYPDSKIEFIETGSFDHLDVLDSTDVTNKDVADLFAIPADRIYGMSKNEALGSLDAKTMAKNLGGFDDYDNNIGGRFKIDDEYLAFPMNVETLVNFVNTKNAKANGIDLGKEIEFTELNNEDLLVPFFDAGLGVSFMNAANIKLLEKDEEGKFYSDMTKDFSELNATQQEVFKALFNYWKAHKEQGTPLFDKDAAWGYIDSSFETGSKTSIRLEGPWSTGNLSKLTGDGEDLDVLPLQQVVVMGNPISQWKGSWGLAINSRIEDDAQKKQLAEAMIQEIVNPEYAVDFFKATGKILDNVKADKYMDSDLTEMDKKVIKTVYDSYEKAPYSPLFTEWGKVSTTWENAVLSWNSINPATVEDAYKELQVSFQTMMDNL</sequence>
<evidence type="ECO:0000313" key="5">
    <source>
        <dbReference type="EMBL" id="OLS02927.1"/>
    </source>
</evidence>
<keyword evidence="6" id="KW-1185">Reference proteome</keyword>
<evidence type="ECO:0000256" key="3">
    <source>
        <dbReference type="ARBA" id="ARBA00022729"/>
    </source>
</evidence>
<keyword evidence="3 4" id="KW-0732">Signal</keyword>
<dbReference type="Proteomes" id="UP000186112">
    <property type="component" value="Unassembled WGS sequence"/>
</dbReference>
<evidence type="ECO:0000256" key="2">
    <source>
        <dbReference type="ARBA" id="ARBA00022448"/>
    </source>
</evidence>
<dbReference type="PANTHER" id="PTHR30061">
    <property type="entry name" value="MALTOSE-BINDING PERIPLASMIC PROTEIN"/>
    <property type="match status" value="1"/>
</dbReference>
<gene>
    <name evidence="5" type="ORF">TICRE_10810</name>
</gene>
<organism evidence="5 6">
    <name type="scientific">Tissierella creatinophila DSM 6911</name>
    <dbReference type="NCBI Taxonomy" id="1123403"/>
    <lineage>
        <taxon>Bacteria</taxon>
        <taxon>Bacillati</taxon>
        <taxon>Bacillota</taxon>
        <taxon>Tissierellia</taxon>
        <taxon>Tissierellales</taxon>
        <taxon>Tissierellaceae</taxon>
        <taxon>Tissierella</taxon>
    </lineage>
</organism>
<proteinExistence type="inferred from homology"/>
<keyword evidence="2" id="KW-0813">Transport</keyword>
<name>A0A1U7M6J3_TISCR</name>
<dbReference type="GO" id="GO:0055052">
    <property type="term" value="C:ATP-binding cassette (ABC) transporter complex, substrate-binding subunit-containing"/>
    <property type="evidence" value="ECO:0007669"/>
    <property type="project" value="TreeGrafter"/>
</dbReference>
<dbReference type="GO" id="GO:1901982">
    <property type="term" value="F:maltose binding"/>
    <property type="evidence" value="ECO:0007669"/>
    <property type="project" value="TreeGrafter"/>
</dbReference>
<feature type="chain" id="PRO_5012775615" evidence="4">
    <location>
        <begin position="23"/>
        <end position="444"/>
    </location>
</feature>
<evidence type="ECO:0000313" key="6">
    <source>
        <dbReference type="Proteomes" id="UP000186112"/>
    </source>
</evidence>
<dbReference type="SUPFAM" id="SSF53850">
    <property type="entry name" value="Periplasmic binding protein-like II"/>
    <property type="match status" value="1"/>
</dbReference>
<dbReference type="GO" id="GO:0015768">
    <property type="term" value="P:maltose transport"/>
    <property type="evidence" value="ECO:0007669"/>
    <property type="project" value="TreeGrafter"/>
</dbReference>
<dbReference type="RefSeq" id="WP_075725934.1">
    <property type="nucleotide sequence ID" value="NZ_LTDM01000014.1"/>
</dbReference>
<dbReference type="GO" id="GO:0042956">
    <property type="term" value="P:maltodextrin transmembrane transport"/>
    <property type="evidence" value="ECO:0007669"/>
    <property type="project" value="TreeGrafter"/>
</dbReference>
<evidence type="ECO:0000256" key="1">
    <source>
        <dbReference type="ARBA" id="ARBA00008520"/>
    </source>
</evidence>
<reference evidence="5 6" key="1">
    <citation type="submission" date="2016-02" db="EMBL/GenBank/DDBJ databases">
        <title>Genome sequence of Tissierella creatinophila DSM 6911.</title>
        <authorList>
            <person name="Poehlein A."/>
            <person name="Daniel R."/>
        </authorList>
    </citation>
    <scope>NUCLEOTIDE SEQUENCE [LARGE SCALE GENOMIC DNA]</scope>
    <source>
        <strain evidence="5 6">DSM 6911</strain>
    </source>
</reference>
<dbReference type="OrthoDB" id="362153at2"/>
<protein>
    <submittedName>
        <fullName evidence="5">Uncharacterized protein</fullName>
    </submittedName>
</protein>
<comment type="caution">
    <text evidence="5">The sequence shown here is derived from an EMBL/GenBank/DDBJ whole genome shotgun (WGS) entry which is preliminary data.</text>
</comment>
<evidence type="ECO:0000256" key="4">
    <source>
        <dbReference type="SAM" id="SignalP"/>
    </source>
</evidence>
<accession>A0A1U7M6J3</accession>
<dbReference type="PROSITE" id="PS51257">
    <property type="entry name" value="PROKAR_LIPOPROTEIN"/>
    <property type="match status" value="1"/>
</dbReference>
<dbReference type="AlphaFoldDB" id="A0A1U7M6J3"/>